<feature type="coiled-coil region" evidence="1">
    <location>
        <begin position="663"/>
        <end position="695"/>
    </location>
</feature>
<dbReference type="Pfam" id="PF25432">
    <property type="entry name" value="FF_PRPF40A"/>
    <property type="match status" value="1"/>
</dbReference>
<dbReference type="InterPro" id="IPR002713">
    <property type="entry name" value="FF_domain"/>
</dbReference>
<gene>
    <name evidence="5" type="ORF">Prudu_022305</name>
</gene>
<protein>
    <submittedName>
        <fullName evidence="5">Pre-mRNA-processing protein 40B</fullName>
    </submittedName>
</protein>
<dbReference type="InterPro" id="IPR001202">
    <property type="entry name" value="WW_dom"/>
</dbReference>
<reference evidence="5" key="1">
    <citation type="journal article" date="2019" name="Science">
        <title>Mutation of a bHLH transcription factor allowed almond domestication.</title>
        <authorList>
            <person name="Sanchez-Perez R."/>
            <person name="Pavan S."/>
            <person name="Mazzeo R."/>
            <person name="Moldovan C."/>
            <person name="Aiese Cigliano R."/>
            <person name="Del Cueto J."/>
            <person name="Ricciardi F."/>
            <person name="Lotti C."/>
            <person name="Ricciardi L."/>
            <person name="Dicenta F."/>
            <person name="Lopez-Marques R.L."/>
            <person name="Lindberg Moller B."/>
        </authorList>
    </citation>
    <scope>NUCLEOTIDE SEQUENCE</scope>
</reference>
<dbReference type="PANTHER" id="PTHR11864:SF33">
    <property type="entry name" value="PRE-MRNA-PROCESSING PROTEIN 40B"/>
    <property type="match status" value="1"/>
</dbReference>
<proteinExistence type="predicted"/>
<feature type="domain" description="FF" evidence="4">
    <location>
        <begin position="690"/>
        <end position="753"/>
    </location>
</feature>
<dbReference type="SUPFAM" id="SSF51045">
    <property type="entry name" value="WW domain"/>
    <property type="match status" value="2"/>
</dbReference>
<dbReference type="PROSITE" id="PS01159">
    <property type="entry name" value="WW_DOMAIN_1"/>
    <property type="match status" value="2"/>
</dbReference>
<feature type="compositionally biased region" description="Basic and acidic residues" evidence="2">
    <location>
        <begin position="978"/>
        <end position="992"/>
    </location>
</feature>
<evidence type="ECO:0000256" key="1">
    <source>
        <dbReference type="SAM" id="Coils"/>
    </source>
</evidence>
<dbReference type="InterPro" id="IPR036020">
    <property type="entry name" value="WW_dom_sf"/>
</dbReference>
<dbReference type="InterPro" id="IPR039726">
    <property type="entry name" value="Prp40-like"/>
</dbReference>
<feature type="domain" description="WW" evidence="3">
    <location>
        <begin position="299"/>
        <end position="332"/>
    </location>
</feature>
<feature type="compositionally biased region" description="Basic and acidic residues" evidence="2">
    <location>
        <begin position="954"/>
        <end position="971"/>
    </location>
</feature>
<dbReference type="FunFam" id="1.10.10.440:FF:000026">
    <property type="entry name" value="Pre-mRNA-processing protein 40A"/>
    <property type="match status" value="1"/>
</dbReference>
<feature type="compositionally biased region" description="Basic residues" evidence="2">
    <location>
        <begin position="1018"/>
        <end position="1030"/>
    </location>
</feature>
<dbReference type="SMART" id="SM00441">
    <property type="entry name" value="FF"/>
    <property type="match status" value="4"/>
</dbReference>
<dbReference type="InterPro" id="IPR036517">
    <property type="entry name" value="FF_domain_sf"/>
</dbReference>
<feature type="compositionally biased region" description="Polar residues" evidence="2">
    <location>
        <begin position="156"/>
        <end position="165"/>
    </location>
</feature>
<feature type="coiled-coil region" evidence="1">
    <location>
        <begin position="589"/>
        <end position="619"/>
    </location>
</feature>
<feature type="compositionally biased region" description="Basic and acidic residues" evidence="2">
    <location>
        <begin position="918"/>
        <end position="946"/>
    </location>
</feature>
<dbReference type="AlphaFoldDB" id="A0A4Y1S0J2"/>
<dbReference type="EMBL" id="AP019304">
    <property type="protein sequence ID" value="BBH09725.1"/>
    <property type="molecule type" value="Genomic_DNA"/>
</dbReference>
<dbReference type="PROSITE" id="PS50020">
    <property type="entry name" value="WW_DOMAIN_2"/>
    <property type="match status" value="2"/>
</dbReference>
<feature type="region of interest" description="Disordered" evidence="2">
    <location>
        <begin position="105"/>
        <end position="194"/>
    </location>
</feature>
<sequence>MFSEAYLTEMANNPQFCKIKELMASLLHASRLVLCLHSNMQDHLKKPLRPPMVGSVDPPRSLPPMSFQFRPVVPAPHSQEFISVASQNFQHVGRGVPLMNVRLPPPTHQPQFSQPMQQLPPRSGQPGHGMLPSQAIPLPVSQPNRNFASELPLPQPNSQGPNNAMPNLGGPRTPLSSSYTFTPSSYGQMPRSFNDSTQYQSISQLHAPNVSSEDKLHLCSTLETGVRPNPAGGTVAEWREHTSAEGRRFYYNRRTGLSTWEKPFELMTPLEGFASYNLGFIFQGLHVRVLGAREGIMRADASTNWKEFTSPDGRKYYYNKVTKESRWIMPEELKLARELVEKAPVKEMQQEMLVNHHATVTVSPPVAEADTLVNAAQVASSPVSVAPVIATGDGDVQTAAASRSSTPPVVASPVIENPNGVHTPVVVPSSAVSSVETVNDTVAEPNQRFQQLCYGKFEQFISSGFVSSADGVLVQENEEATDDVTGKKINDIASEEKPVDREPISYENKLEAKDAFKALLESTNIGSDWTWDRFLVQRKKQEAEERRIKQKKAREEFKKMLEECSELTSSTRWGKVESIFEHDERFKAVERDRDRRDMFENYVEELQKKERAKAMEERKHNIMEYRQFLESCDFIKASSQWRKVQDRLEADERCSCLEKIDRLEIFQEYLRDLEKEEEEQRRIQKEELRKTERKNRDDFRKLMEEHLAAGTLTAKSHWRDYCMKVKDLPTYLAVASNTSGSTPKDLFEDVVEELQKQYHEDKTRIKDAVKLGKVMLTSTWKLEDFKTVISNDIGFPPISDANLKSLPVKSPGYMLDDELCSTLWDELVFDELLERVKEKEEKEAKKRKRLADDFSHLLSSIKEITPSSKWEDYKSLLEGSQECSAIGEESFCKEIFDKHVMQLKEQAKEKERKRKEEKRKEKDEAEKRKEVEYEREREERLKKDGLDSEIADVMDIHDSKEKKRSGKDDNKKHRKRHHSDEDHANGNENDRSKRSHGSSSDHKKSRRAPGHESDTESRHRRHKRDHRNGSRRSGDHDELEDGEFGDGTEKNDFHSVVLLTNGKLKLVIIFTSMLHERIKGHEDVEVWIVI</sequence>
<dbReference type="GO" id="GO:0005685">
    <property type="term" value="C:U1 snRNP"/>
    <property type="evidence" value="ECO:0007669"/>
    <property type="project" value="TreeGrafter"/>
</dbReference>
<keyword evidence="1" id="KW-0175">Coiled coil</keyword>
<accession>A0A4Y1S0J2</accession>
<dbReference type="Pfam" id="PF00397">
    <property type="entry name" value="WW"/>
    <property type="match status" value="2"/>
</dbReference>
<dbReference type="FunFam" id="1.10.10.440:FF:000022">
    <property type="entry name" value="Pre-mRNA-processing protein 40A"/>
    <property type="match status" value="1"/>
</dbReference>
<organism evidence="5">
    <name type="scientific">Prunus dulcis</name>
    <name type="common">Almond</name>
    <name type="synonym">Amygdalus dulcis</name>
    <dbReference type="NCBI Taxonomy" id="3755"/>
    <lineage>
        <taxon>Eukaryota</taxon>
        <taxon>Viridiplantae</taxon>
        <taxon>Streptophyta</taxon>
        <taxon>Embryophyta</taxon>
        <taxon>Tracheophyta</taxon>
        <taxon>Spermatophyta</taxon>
        <taxon>Magnoliopsida</taxon>
        <taxon>eudicotyledons</taxon>
        <taxon>Gunneridae</taxon>
        <taxon>Pentapetalae</taxon>
        <taxon>rosids</taxon>
        <taxon>fabids</taxon>
        <taxon>Rosales</taxon>
        <taxon>Rosaceae</taxon>
        <taxon>Amygdaloideae</taxon>
        <taxon>Amygdaleae</taxon>
        <taxon>Prunus</taxon>
    </lineage>
</organism>
<feature type="compositionally biased region" description="Acidic residues" evidence="2">
    <location>
        <begin position="1037"/>
        <end position="1046"/>
    </location>
</feature>
<dbReference type="Pfam" id="PF01846">
    <property type="entry name" value="FF"/>
    <property type="match status" value="4"/>
</dbReference>
<feature type="domain" description="WW" evidence="3">
    <location>
        <begin position="238"/>
        <end position="265"/>
    </location>
</feature>
<feature type="domain" description="FF" evidence="4">
    <location>
        <begin position="618"/>
        <end position="672"/>
    </location>
</feature>
<evidence type="ECO:0000259" key="4">
    <source>
        <dbReference type="PROSITE" id="PS51676"/>
    </source>
</evidence>
<dbReference type="GO" id="GO:0071004">
    <property type="term" value="C:U2-type prespliceosome"/>
    <property type="evidence" value="ECO:0007669"/>
    <property type="project" value="TreeGrafter"/>
</dbReference>
<dbReference type="GO" id="GO:0003723">
    <property type="term" value="F:RNA binding"/>
    <property type="evidence" value="ECO:0007669"/>
    <property type="project" value="TreeGrafter"/>
</dbReference>
<evidence type="ECO:0000313" key="5">
    <source>
        <dbReference type="EMBL" id="BBH09725.1"/>
    </source>
</evidence>
<evidence type="ECO:0000256" key="2">
    <source>
        <dbReference type="SAM" id="MobiDB-lite"/>
    </source>
</evidence>
<dbReference type="Gene3D" id="2.20.70.10">
    <property type="match status" value="2"/>
</dbReference>
<feature type="domain" description="FF" evidence="4">
    <location>
        <begin position="550"/>
        <end position="605"/>
    </location>
</feature>
<evidence type="ECO:0000259" key="3">
    <source>
        <dbReference type="PROSITE" id="PS50020"/>
    </source>
</evidence>
<name>A0A4Y1S0J2_PRUDU</name>
<feature type="domain" description="FF" evidence="4">
    <location>
        <begin position="847"/>
        <end position="902"/>
    </location>
</feature>
<dbReference type="Gene3D" id="1.10.10.440">
    <property type="entry name" value="FF domain"/>
    <property type="match status" value="5"/>
</dbReference>
<dbReference type="PANTHER" id="PTHR11864">
    <property type="entry name" value="PRE-MRNA-PROCESSING PROTEIN PRP40"/>
    <property type="match status" value="1"/>
</dbReference>
<dbReference type="SUPFAM" id="SSF81698">
    <property type="entry name" value="FF domain"/>
    <property type="match status" value="5"/>
</dbReference>
<dbReference type="PROSITE" id="PS51676">
    <property type="entry name" value="FF"/>
    <property type="match status" value="4"/>
</dbReference>
<feature type="compositionally biased region" description="Polar residues" evidence="2">
    <location>
        <begin position="174"/>
        <end position="194"/>
    </location>
</feature>
<dbReference type="GO" id="GO:0045292">
    <property type="term" value="P:mRNA cis splicing, via spliceosome"/>
    <property type="evidence" value="ECO:0007669"/>
    <property type="project" value="InterPro"/>
</dbReference>
<dbReference type="FunFam" id="1.10.10.440:FF:000019">
    <property type="entry name" value="Pre-mRNA-processing protein 40A"/>
    <property type="match status" value="1"/>
</dbReference>
<feature type="region of interest" description="Disordered" evidence="2">
    <location>
        <begin position="907"/>
        <end position="1050"/>
    </location>
</feature>
<dbReference type="SMART" id="SM00456">
    <property type="entry name" value="WW"/>
    <property type="match status" value="2"/>
</dbReference>
<dbReference type="CDD" id="cd00201">
    <property type="entry name" value="WW"/>
    <property type="match status" value="2"/>
</dbReference>
<dbReference type="FunFam" id="1.10.10.440:FF:000024">
    <property type="entry name" value="Pre-mRNA-processing protein 40A"/>
    <property type="match status" value="1"/>
</dbReference>